<evidence type="ECO:0000256" key="17">
    <source>
        <dbReference type="ARBA" id="ARBA00023128"/>
    </source>
</evidence>
<evidence type="ECO:0000256" key="14">
    <source>
        <dbReference type="ARBA" id="ARBA00022679"/>
    </source>
</evidence>
<dbReference type="GO" id="GO:0003899">
    <property type="term" value="F:DNA-directed RNA polymerase activity"/>
    <property type="evidence" value="ECO:0007669"/>
    <property type="project" value="UniProtKB-EC"/>
</dbReference>
<evidence type="ECO:0000256" key="3">
    <source>
        <dbReference type="ARBA" id="ARBA00004496"/>
    </source>
</evidence>
<keyword evidence="15" id="KW-0548">Nucleotidyltransferase</keyword>
<evidence type="ECO:0000256" key="10">
    <source>
        <dbReference type="ARBA" id="ARBA00022478"/>
    </source>
</evidence>
<protein>
    <recommendedName>
        <fullName evidence="9">Chorismate mutase</fullName>
        <ecNumber evidence="8">2.7.7.6</ecNumber>
        <ecNumber evidence="7">5.4.99.5</ecNumber>
    </recommendedName>
    <alternativeName>
        <fullName evidence="24">DNA-directed RNA polymerase, mitochondrial</fullName>
    </alternativeName>
</protein>
<feature type="domain" description="DNA-directed RNA polymerase N-terminal" evidence="26">
    <location>
        <begin position="574"/>
        <end position="898"/>
    </location>
</feature>
<dbReference type="STRING" id="2082308.A0A2K1QTT4"/>
<dbReference type="Proteomes" id="UP000243797">
    <property type="component" value="Unassembled WGS sequence"/>
</dbReference>
<dbReference type="UniPathway" id="UPA00120">
    <property type="reaction ID" value="UER00203"/>
</dbReference>
<name>A0A2K1QTT4_9PEZI</name>
<reference evidence="27 28" key="1">
    <citation type="submission" date="2017-06" db="EMBL/GenBank/DDBJ databases">
        <title>Draft genome sequence of a variant of Elsinoe murrayae.</title>
        <authorList>
            <person name="Cheng Q."/>
        </authorList>
    </citation>
    <scope>NUCLEOTIDE SEQUENCE [LARGE SCALE GENOMIC DNA]</scope>
    <source>
        <strain evidence="27 28">CQ-2017a</strain>
    </source>
</reference>
<keyword evidence="16" id="KW-0809">Transit peptide</keyword>
<evidence type="ECO:0000256" key="25">
    <source>
        <dbReference type="SAM" id="MobiDB-lite"/>
    </source>
</evidence>
<dbReference type="InterPro" id="IPR024075">
    <property type="entry name" value="DNA-dir_RNA_pol_helix_hairp_sf"/>
</dbReference>
<accession>A0A2K1QTT4</accession>
<dbReference type="Gene3D" id="1.10.590.10">
    <property type="entry name" value="Chorismate mutase, AroQ class superfamily, eukaryotic"/>
    <property type="match status" value="1"/>
</dbReference>
<evidence type="ECO:0000256" key="15">
    <source>
        <dbReference type="ARBA" id="ARBA00022695"/>
    </source>
</evidence>
<evidence type="ECO:0000256" key="6">
    <source>
        <dbReference type="ARBA" id="ARBA00011738"/>
    </source>
</evidence>
<proteinExistence type="inferred from homology"/>
<dbReference type="EC" id="2.7.7.6" evidence="8"/>
<dbReference type="PANTHER" id="PTHR10102">
    <property type="entry name" value="DNA-DIRECTED RNA POLYMERASE, MITOCHONDRIAL"/>
    <property type="match status" value="1"/>
</dbReference>
<dbReference type="OrthoDB" id="276422at2759"/>
<dbReference type="Pfam" id="PF00940">
    <property type="entry name" value="RNA_pol"/>
    <property type="match status" value="1"/>
</dbReference>
<dbReference type="EMBL" id="NKHZ01000041">
    <property type="protein sequence ID" value="PNS18350.1"/>
    <property type="molecule type" value="Genomic_DNA"/>
</dbReference>
<evidence type="ECO:0000256" key="7">
    <source>
        <dbReference type="ARBA" id="ARBA00012404"/>
    </source>
</evidence>
<dbReference type="Pfam" id="PF14700">
    <property type="entry name" value="RPOL_N"/>
    <property type="match status" value="1"/>
</dbReference>
<evidence type="ECO:0000256" key="5">
    <source>
        <dbReference type="ARBA" id="ARBA00009493"/>
    </source>
</evidence>
<dbReference type="GO" id="GO:0046417">
    <property type="term" value="P:chorismate metabolic process"/>
    <property type="evidence" value="ECO:0007669"/>
    <property type="project" value="InterPro"/>
</dbReference>
<sequence>MDTAIDLADPTKALDLANIRTTLVRLEDTITFYLIERVQFPLNATIYKAGGVQIPGSDLSLGDWLLSEQEKLQSLVRRYQSPDEYPFFPDKLQDPILPPLRYPKVLHDNDVNVNQKLKQSYINDILPNACAQFGREERGEAQENYGSAATCDVNCLQALSRRIHFGKFVAESKFRKETERFVRLIKAEDRKGIDEAITDAKVEQKVLERLSLKAKTYGTDPSLATDSEQGKINAAAVVAMYKDHVIPLTKEVEVEYLMQRLKGTEWQYATHSTSSSNAPRPSAIRHDGHVPQVRTLASVAGQIDAVPSDTASSVDYGAKPTFLWDYPIPPKAPDLLMISQEEREPQRARRSAFGNTSADLLQNLYACIRVGRFARGEAIIKRLVAFDDATAAEEMHAHEVYLEGRLESLTTSDCDLTFEEMTAYFKKYDLKNKANITRTSIIMLRAALALSKASERRAAVRRYAALSTLTVEELENDVDWQDSDYKVLHSILNKNPVKEADWEAAEAERAQTHSTSETCELREDEIPEILRVEQRGLSLPSLKKVLQIQESFYNTQKSEPDDLSTEARALRDTEREKRLEDSAVEAAVERWKSEDDQLQSIGINSALSNKSINAMMWRWYSDLVPLIRQELATIKERMAADPLSTNRGIPREDSNYFGTFIEALSPEQLSVNTVIYLMSTLSREKDRKTGEYMNSIRLTDAAKNLGEHIESEVVADLARKKNSAPSKFKRRRHTSSPSQARANARRVAVKDVLAEHIDWPLSVKLRIGALLISKFVEIAKIAITKEHPRTKEKVTKLRPAFQHKMTYVKGKRQSLLTACPELREKIRREPVGGIIAKRLPMLVEPVPWTGFKTGGYLNHPTEFVRIPLSDPTPKEYAKAAIEKGHMKPVFDAINALGKTAWRINVDVLKVQIDAWNSGEPIGNFAPLDPKFDIPPEPPKGSDPHVRRKWVAEMQEIDNKKTGLHSQRCHQNLQLEIARAFRNDRMYFPHNVDFRGRAYPIPPYLNHMGADNVRGLMLFAEGKELGERGLWWLKIQLANVFGYDKASFSEREQFVMDHLDDIYDSAERPLTGRKWWQQSEDAWQTLAACFELKQALESPDPTKFVSRLPTHQDGTCNGLQHYAALGGDEAGARQVNLMPGDRPSDVYSAVAEGVIASIDKDLADNNPIAKIMKGRITRKVVKQPVMTNVYGVTYFGARQQVRKQLEDIFPEIKSGDIINHQTMAAYVTRKIFNSLGEMFKGAQAIQEWLSRCADRIATSVTPEQIDSVRSVKKTKSGKTKKVRANAQFKSTVIWTTPLRFPVAQPYRDAPSKILKTAMCRVLITEPQTWDPVSRRKQLQGFPPNFIHSLDSTHMMLSAMKCEKQGITFASIHDSFWTHACDRDELSELLRDAFVHMHREDIVGRLKEEFETRYRGCVYLATLDAASPTAKKIAEWRKGKGAELAKEYGKGLGHMEAEMLAEFERGRLCRSEDEEERKRGREMVTAGRIFELEGGWEAMVPPAGLASQRLGHVTEDEDLFEDAEGETVVDAEAVSGSEVGDGELKRTLEERLQDGEDTLLSDNQMRTKLLELSGDKTAAAMVYKRKLNLWLPLTFPEVPQKGKFDVTRLRESKYFFH</sequence>
<evidence type="ECO:0000256" key="21">
    <source>
        <dbReference type="ARBA" id="ARBA00023235"/>
    </source>
</evidence>
<gene>
    <name evidence="27" type="ORF">CAC42_6167</name>
</gene>
<comment type="subcellular location">
    <subcellularLocation>
        <location evidence="3">Cytoplasm</location>
    </subcellularLocation>
    <subcellularLocation>
        <location evidence="2">Mitochondrion</location>
    </subcellularLocation>
</comment>
<dbReference type="FunFam" id="1.10.287.280:FF:000001">
    <property type="entry name" value="DNA-directed RNA polymerase"/>
    <property type="match status" value="1"/>
</dbReference>
<dbReference type="InterPro" id="IPR043502">
    <property type="entry name" value="DNA/RNA_pol_sf"/>
</dbReference>
<dbReference type="GO" id="GO:0004106">
    <property type="term" value="F:chorismate mutase activity"/>
    <property type="evidence" value="ECO:0007669"/>
    <property type="project" value="UniProtKB-EC"/>
</dbReference>
<evidence type="ECO:0000256" key="4">
    <source>
        <dbReference type="ARBA" id="ARBA00004817"/>
    </source>
</evidence>
<dbReference type="FunCoup" id="A0A2K1QTT4">
    <property type="interactions" value="229"/>
</dbReference>
<evidence type="ECO:0000256" key="23">
    <source>
        <dbReference type="ARBA" id="ARBA00048552"/>
    </source>
</evidence>
<evidence type="ECO:0000313" key="28">
    <source>
        <dbReference type="Proteomes" id="UP000243797"/>
    </source>
</evidence>
<dbReference type="InterPro" id="IPR046950">
    <property type="entry name" value="DNA-dir_Rpol_C_phage-type"/>
</dbReference>
<dbReference type="GO" id="GO:0001018">
    <property type="term" value="F:mitochondrial promoter sequence-specific DNA binding"/>
    <property type="evidence" value="ECO:0007669"/>
    <property type="project" value="TreeGrafter"/>
</dbReference>
<dbReference type="InterPro" id="IPR037159">
    <property type="entry name" value="RNA_POL_N_sf"/>
</dbReference>
<evidence type="ECO:0000256" key="12">
    <source>
        <dbReference type="ARBA" id="ARBA00022498"/>
    </source>
</evidence>
<evidence type="ECO:0000313" key="27">
    <source>
        <dbReference type="EMBL" id="PNS18350.1"/>
    </source>
</evidence>
<keyword evidence="17" id="KW-0496">Mitochondrion</keyword>
<dbReference type="GO" id="GO:0009094">
    <property type="term" value="P:L-phenylalanine biosynthetic process"/>
    <property type="evidence" value="ECO:0007669"/>
    <property type="project" value="UniProtKB-KW"/>
</dbReference>
<evidence type="ECO:0000256" key="22">
    <source>
        <dbReference type="ARBA" id="ARBA00023979"/>
    </source>
</evidence>
<evidence type="ECO:0000256" key="9">
    <source>
        <dbReference type="ARBA" id="ARBA00020296"/>
    </source>
</evidence>
<dbReference type="FunFam" id="1.10.590.10:FF:000002">
    <property type="entry name" value="Chorismate mutase"/>
    <property type="match status" value="1"/>
</dbReference>
<dbReference type="NCBIfam" id="TIGR01802">
    <property type="entry name" value="CM_pl-yst"/>
    <property type="match status" value="1"/>
</dbReference>
<dbReference type="Gene3D" id="1.10.150.20">
    <property type="entry name" value="5' to 3' exonuclease, C-terminal subdomain"/>
    <property type="match status" value="1"/>
</dbReference>
<dbReference type="InParanoid" id="A0A2K1QTT4"/>
<comment type="catalytic activity">
    <reaction evidence="22">
        <text>chorismate = prephenate</text>
        <dbReference type="Rhea" id="RHEA:13897"/>
        <dbReference type="ChEBI" id="CHEBI:29748"/>
        <dbReference type="ChEBI" id="CHEBI:29934"/>
        <dbReference type="EC" id="5.4.99.5"/>
    </reaction>
    <physiologicalReaction direction="left-to-right" evidence="22">
        <dbReference type="Rhea" id="RHEA:13898"/>
    </physiologicalReaction>
</comment>
<feature type="region of interest" description="Disordered" evidence="25">
    <location>
        <begin position="720"/>
        <end position="742"/>
    </location>
</feature>
<comment type="function">
    <text evidence="1">DNA-dependent RNA polymerase catalyzes the transcription of DNA into RNA using the four ribonucleoside triphosphates as substrates.</text>
</comment>
<comment type="pathway">
    <text evidence="4">Metabolic intermediate biosynthesis; prephenate biosynthesis; prephenate from chorismate: step 1/1.</text>
</comment>
<dbReference type="SUPFAM" id="SSF56672">
    <property type="entry name" value="DNA/RNA polymerases"/>
    <property type="match status" value="1"/>
</dbReference>
<evidence type="ECO:0000256" key="2">
    <source>
        <dbReference type="ARBA" id="ARBA00004173"/>
    </source>
</evidence>
<dbReference type="GO" id="GO:0006571">
    <property type="term" value="P:tyrosine biosynthetic process"/>
    <property type="evidence" value="ECO:0007669"/>
    <property type="project" value="UniProtKB-KW"/>
</dbReference>
<dbReference type="Pfam" id="PF01817">
    <property type="entry name" value="CM_2"/>
    <property type="match status" value="1"/>
</dbReference>
<dbReference type="SMART" id="SM01311">
    <property type="entry name" value="RPOL_N"/>
    <property type="match status" value="1"/>
</dbReference>
<organism evidence="27 28">
    <name type="scientific">Sphaceloma murrayae</name>
    <dbReference type="NCBI Taxonomy" id="2082308"/>
    <lineage>
        <taxon>Eukaryota</taxon>
        <taxon>Fungi</taxon>
        <taxon>Dikarya</taxon>
        <taxon>Ascomycota</taxon>
        <taxon>Pezizomycotina</taxon>
        <taxon>Dothideomycetes</taxon>
        <taxon>Dothideomycetidae</taxon>
        <taxon>Myriangiales</taxon>
        <taxon>Elsinoaceae</taxon>
        <taxon>Sphaceloma</taxon>
    </lineage>
</organism>
<dbReference type="InterPro" id="IPR029262">
    <property type="entry name" value="RPOL_N"/>
</dbReference>
<dbReference type="GO" id="GO:0006390">
    <property type="term" value="P:mitochondrial transcription"/>
    <property type="evidence" value="ECO:0007669"/>
    <property type="project" value="TreeGrafter"/>
</dbReference>
<dbReference type="EC" id="5.4.99.5" evidence="7"/>
<dbReference type="PANTHER" id="PTHR10102:SF0">
    <property type="entry name" value="DNA-DIRECTED RNA POLYMERASE, MITOCHONDRIAL"/>
    <property type="match status" value="1"/>
</dbReference>
<keyword evidence="21" id="KW-0413">Isomerase</keyword>
<dbReference type="PROSITE" id="PS51169">
    <property type="entry name" value="CHORISMATE_MUT_3"/>
    <property type="match status" value="1"/>
</dbReference>
<dbReference type="FunFam" id="1.10.150.20:FF:000041">
    <property type="entry name" value="DNA-directed RNA polymerase"/>
    <property type="match status" value="1"/>
</dbReference>
<keyword evidence="14" id="KW-0808">Transferase</keyword>
<keyword evidence="13" id="KW-0028">Amino-acid biosynthesis</keyword>
<dbReference type="InterPro" id="IPR036263">
    <property type="entry name" value="Chorismate_II_sf"/>
</dbReference>
<dbReference type="InterPro" id="IPR008238">
    <property type="entry name" value="Chorismate_mutase_AroQ_euk"/>
</dbReference>
<keyword evidence="10 27" id="KW-0240">DNA-directed RNA polymerase</keyword>
<dbReference type="SUPFAM" id="SSF48600">
    <property type="entry name" value="Chorismate mutase II"/>
    <property type="match status" value="1"/>
</dbReference>
<dbReference type="PROSITE" id="PS00489">
    <property type="entry name" value="RNA_POL_PHAGE_2"/>
    <property type="match status" value="1"/>
</dbReference>
<dbReference type="InterPro" id="IPR002092">
    <property type="entry name" value="DNA-dir_Rpol_phage-type"/>
</dbReference>
<comment type="caution">
    <text evidence="27">The sequence shown here is derived from an EMBL/GenBank/DDBJ whole genome shotgun (WGS) entry which is preliminary data.</text>
</comment>
<evidence type="ECO:0000256" key="19">
    <source>
        <dbReference type="ARBA" id="ARBA00023163"/>
    </source>
</evidence>
<dbReference type="InterPro" id="IPR002701">
    <property type="entry name" value="CM_II_prokaryot"/>
</dbReference>
<evidence type="ECO:0000256" key="1">
    <source>
        <dbReference type="ARBA" id="ARBA00004026"/>
    </source>
</evidence>
<dbReference type="GO" id="GO:0034245">
    <property type="term" value="C:mitochondrial DNA-directed RNA polymerase complex"/>
    <property type="evidence" value="ECO:0007669"/>
    <property type="project" value="TreeGrafter"/>
</dbReference>
<comment type="similarity">
    <text evidence="5">Belongs to the phage and mitochondrial RNA polymerase family.</text>
</comment>
<keyword evidence="12" id="KW-0827">Tyrosine biosynthesis</keyword>
<keyword evidence="20" id="KW-0584">Phenylalanine biosynthesis</keyword>
<comment type="subunit">
    <text evidence="6">Homodimer.</text>
</comment>
<evidence type="ECO:0000256" key="11">
    <source>
        <dbReference type="ARBA" id="ARBA00022490"/>
    </source>
</evidence>
<comment type="catalytic activity">
    <reaction evidence="23">
        <text>RNA(n) + a ribonucleoside 5'-triphosphate = RNA(n+1) + diphosphate</text>
        <dbReference type="Rhea" id="RHEA:21248"/>
        <dbReference type="Rhea" id="RHEA-COMP:14527"/>
        <dbReference type="Rhea" id="RHEA-COMP:17342"/>
        <dbReference type="ChEBI" id="CHEBI:33019"/>
        <dbReference type="ChEBI" id="CHEBI:61557"/>
        <dbReference type="ChEBI" id="CHEBI:140395"/>
        <dbReference type="EC" id="2.7.7.6"/>
    </reaction>
</comment>
<evidence type="ECO:0000256" key="8">
    <source>
        <dbReference type="ARBA" id="ARBA00012418"/>
    </source>
</evidence>
<dbReference type="InterPro" id="IPR037039">
    <property type="entry name" value="CM_AroQ_sf_eucaryotic"/>
</dbReference>
<evidence type="ECO:0000256" key="16">
    <source>
        <dbReference type="ARBA" id="ARBA00022946"/>
    </source>
</evidence>
<dbReference type="Gene3D" id="1.10.287.260">
    <property type="match status" value="1"/>
</dbReference>
<evidence type="ECO:0000256" key="24">
    <source>
        <dbReference type="ARBA" id="ARBA00073509"/>
    </source>
</evidence>
<keyword evidence="19" id="KW-0804">Transcription</keyword>
<evidence type="ECO:0000256" key="13">
    <source>
        <dbReference type="ARBA" id="ARBA00022605"/>
    </source>
</evidence>
<dbReference type="Gene3D" id="1.10.1320.10">
    <property type="entry name" value="DNA-directed RNA polymerase, N-terminal domain"/>
    <property type="match status" value="1"/>
</dbReference>
<dbReference type="Gene3D" id="1.10.287.280">
    <property type="match status" value="1"/>
</dbReference>
<keyword evidence="11" id="KW-0963">Cytoplasm</keyword>
<evidence type="ECO:0000256" key="18">
    <source>
        <dbReference type="ARBA" id="ARBA00023141"/>
    </source>
</evidence>
<evidence type="ECO:0000259" key="26">
    <source>
        <dbReference type="SMART" id="SM01311"/>
    </source>
</evidence>
<evidence type="ECO:0000256" key="20">
    <source>
        <dbReference type="ARBA" id="ARBA00023222"/>
    </source>
</evidence>
<keyword evidence="28" id="KW-1185">Reference proteome</keyword>
<keyword evidence="18" id="KW-0057">Aromatic amino acid biosynthesis</keyword>